<comment type="caution">
    <text evidence="1">The sequence shown here is derived from an EMBL/GenBank/DDBJ whole genome shotgun (WGS) entry which is preliminary data.</text>
</comment>
<dbReference type="EMBL" id="BMXR01000021">
    <property type="protein sequence ID" value="GGX75423.1"/>
    <property type="molecule type" value="Genomic_DNA"/>
</dbReference>
<evidence type="ECO:0000313" key="1">
    <source>
        <dbReference type="EMBL" id="GGX75423.1"/>
    </source>
</evidence>
<sequence length="215" mass="23977">MSPLQTYPADPPSTGWLPRASRLSVVLKQIESADIRIAVLKRLSERMDDPGYPGLIKLLMIVAESDDRDARRRLADTLGIALQRLDLPTGELTAWGSGSNWNDLAIEPGNRLNIQALSSTPVRRFGPIEYLVVWYCQKTQRPYLSQTAYLTAVRRLVELINHSEAARRLYPAKILSDLDHGREGNYSRRSRASLAGLARAWEEGRSPGEVAEAGL</sequence>
<name>A0A918NKG9_9GAMM</name>
<keyword evidence="2" id="KW-1185">Reference proteome</keyword>
<dbReference type="AlphaFoldDB" id="A0A918NKG9"/>
<reference evidence="1" key="2">
    <citation type="submission" date="2020-09" db="EMBL/GenBank/DDBJ databases">
        <authorList>
            <person name="Sun Q."/>
            <person name="Kim S."/>
        </authorList>
    </citation>
    <scope>NUCLEOTIDE SEQUENCE</scope>
    <source>
        <strain evidence="1">KCTC 22169</strain>
    </source>
</reference>
<reference evidence="1" key="1">
    <citation type="journal article" date="2014" name="Int. J. Syst. Evol. Microbiol.">
        <title>Complete genome sequence of Corynebacterium casei LMG S-19264T (=DSM 44701T), isolated from a smear-ripened cheese.</title>
        <authorList>
            <consortium name="US DOE Joint Genome Institute (JGI-PGF)"/>
            <person name="Walter F."/>
            <person name="Albersmeier A."/>
            <person name="Kalinowski J."/>
            <person name="Ruckert C."/>
        </authorList>
    </citation>
    <scope>NUCLEOTIDE SEQUENCE</scope>
    <source>
        <strain evidence="1">KCTC 22169</strain>
    </source>
</reference>
<evidence type="ECO:0000313" key="2">
    <source>
        <dbReference type="Proteomes" id="UP000626148"/>
    </source>
</evidence>
<gene>
    <name evidence="1" type="ORF">GCM10007392_48220</name>
</gene>
<dbReference type="RefSeq" id="WP_189613679.1">
    <property type="nucleotide sequence ID" value="NZ_BMXR01000021.1"/>
</dbReference>
<accession>A0A918NKG9</accession>
<organism evidence="1 2">
    <name type="scientific">Saccharospirillum salsuginis</name>
    <dbReference type="NCBI Taxonomy" id="418750"/>
    <lineage>
        <taxon>Bacteria</taxon>
        <taxon>Pseudomonadati</taxon>
        <taxon>Pseudomonadota</taxon>
        <taxon>Gammaproteobacteria</taxon>
        <taxon>Oceanospirillales</taxon>
        <taxon>Saccharospirillaceae</taxon>
        <taxon>Saccharospirillum</taxon>
    </lineage>
</organism>
<dbReference type="Proteomes" id="UP000626148">
    <property type="component" value="Unassembled WGS sequence"/>
</dbReference>
<protein>
    <submittedName>
        <fullName evidence="1">Uncharacterized protein</fullName>
    </submittedName>
</protein>
<proteinExistence type="predicted"/>